<organism evidence="5 6">
    <name type="scientific">Tolypocladium paradoxum</name>
    <dbReference type="NCBI Taxonomy" id="94208"/>
    <lineage>
        <taxon>Eukaryota</taxon>
        <taxon>Fungi</taxon>
        <taxon>Dikarya</taxon>
        <taxon>Ascomycota</taxon>
        <taxon>Pezizomycotina</taxon>
        <taxon>Sordariomycetes</taxon>
        <taxon>Hypocreomycetidae</taxon>
        <taxon>Hypocreales</taxon>
        <taxon>Ophiocordycipitaceae</taxon>
        <taxon>Tolypocladium</taxon>
    </lineage>
</organism>
<dbReference type="GO" id="GO:0000978">
    <property type="term" value="F:RNA polymerase II cis-regulatory region sequence-specific DNA binding"/>
    <property type="evidence" value="ECO:0007669"/>
    <property type="project" value="TreeGrafter"/>
</dbReference>
<dbReference type="EMBL" id="PKSG01000528">
    <property type="protein sequence ID" value="POR34364.1"/>
    <property type="molecule type" value="Genomic_DNA"/>
</dbReference>
<evidence type="ECO:0000313" key="5">
    <source>
        <dbReference type="EMBL" id="POR34364.1"/>
    </source>
</evidence>
<dbReference type="Proteomes" id="UP000237481">
    <property type="component" value="Unassembled WGS sequence"/>
</dbReference>
<proteinExistence type="predicted"/>
<sequence length="244" mass="27702">MATSPRVLIATGCRLLSMTFGRPVMISTRWDVPLPSLIDDEFLRLQGEGTQPRETPSRLGLLAYSSKLFLILDDILSTFYSSHPESNVTEMAEDELRVDKILSDVISLNRRLDNFPNEVPAYLRYTTAPPDEGPGYAEKSVEIQRQILHCRYLYTRVLLLRPIVHLTTKYPARFRAQSSTQPIGTMDDHLVKLLCNLCVQTATDLIQSIHQNLEDSYRSSAWHSIYCKDPLRQHVAISGTSQAH</sequence>
<keyword evidence="3" id="KW-0804">Transcription</keyword>
<dbReference type="PANTHER" id="PTHR47424">
    <property type="entry name" value="REGULATORY PROTEIN GAL4"/>
    <property type="match status" value="1"/>
</dbReference>
<dbReference type="CDD" id="cd12148">
    <property type="entry name" value="fungal_TF_MHR"/>
    <property type="match status" value="1"/>
</dbReference>
<dbReference type="GO" id="GO:0005634">
    <property type="term" value="C:nucleus"/>
    <property type="evidence" value="ECO:0007669"/>
    <property type="project" value="TreeGrafter"/>
</dbReference>
<dbReference type="GO" id="GO:0000981">
    <property type="term" value="F:DNA-binding transcription factor activity, RNA polymerase II-specific"/>
    <property type="evidence" value="ECO:0007669"/>
    <property type="project" value="TreeGrafter"/>
</dbReference>
<dbReference type="InterPro" id="IPR051127">
    <property type="entry name" value="Fungal_SecMet_Regulators"/>
</dbReference>
<gene>
    <name evidence="5" type="ORF">TPAR_05450</name>
</gene>
<evidence type="ECO:0000256" key="2">
    <source>
        <dbReference type="ARBA" id="ARBA00023125"/>
    </source>
</evidence>
<dbReference type="PANTHER" id="PTHR47424:SF3">
    <property type="entry name" value="REGULATORY PROTEIN GAL4"/>
    <property type="match status" value="1"/>
</dbReference>
<evidence type="ECO:0000256" key="3">
    <source>
        <dbReference type="ARBA" id="ARBA00023163"/>
    </source>
</evidence>
<reference evidence="5 6" key="1">
    <citation type="submission" date="2018-01" db="EMBL/GenBank/DDBJ databases">
        <title>Harnessing the power of phylogenomics to disentangle the directionality and signatures of interkingdom host jumping in the parasitic fungal genus Tolypocladium.</title>
        <authorList>
            <person name="Quandt C.A."/>
            <person name="Patterson W."/>
            <person name="Spatafora J.W."/>
        </authorList>
    </citation>
    <scope>NUCLEOTIDE SEQUENCE [LARGE SCALE GENOMIC DNA]</scope>
    <source>
        <strain evidence="5 6">NRBC 100945</strain>
    </source>
</reference>
<keyword evidence="1" id="KW-0805">Transcription regulation</keyword>
<dbReference type="AlphaFoldDB" id="A0A2S4KW06"/>
<dbReference type="OrthoDB" id="424974at2759"/>
<dbReference type="GO" id="GO:0000435">
    <property type="term" value="P:positive regulation of transcription from RNA polymerase II promoter by galactose"/>
    <property type="evidence" value="ECO:0007669"/>
    <property type="project" value="TreeGrafter"/>
</dbReference>
<evidence type="ECO:0000256" key="4">
    <source>
        <dbReference type="ARBA" id="ARBA00023242"/>
    </source>
</evidence>
<dbReference type="STRING" id="94208.A0A2S4KW06"/>
<keyword evidence="2" id="KW-0238">DNA-binding</keyword>
<accession>A0A2S4KW06</accession>
<name>A0A2S4KW06_9HYPO</name>
<keyword evidence="4" id="KW-0539">Nucleus</keyword>
<keyword evidence="6" id="KW-1185">Reference proteome</keyword>
<evidence type="ECO:0000256" key="1">
    <source>
        <dbReference type="ARBA" id="ARBA00023015"/>
    </source>
</evidence>
<comment type="caution">
    <text evidence="5">The sequence shown here is derived from an EMBL/GenBank/DDBJ whole genome shotgun (WGS) entry which is preliminary data.</text>
</comment>
<evidence type="ECO:0000313" key="6">
    <source>
        <dbReference type="Proteomes" id="UP000237481"/>
    </source>
</evidence>
<protein>
    <submittedName>
        <fullName evidence="5">Uncharacterized protein</fullName>
    </submittedName>
</protein>